<name>A0A7K8P669_COCCO</name>
<dbReference type="EMBL" id="VWPP01000058">
    <property type="protein sequence ID" value="NXE74803.1"/>
    <property type="molecule type" value="Genomic_DNA"/>
</dbReference>
<dbReference type="PANTHER" id="PTHR23187">
    <property type="entry name" value="FLJ44216 PROTEIN-RELATED"/>
    <property type="match status" value="1"/>
</dbReference>
<dbReference type="AlphaFoldDB" id="A0A7K8P669"/>
<sequence>LQRMLSIAVEVDKSPNCSSCKIADVIFPFILNIPLRSQREAFLNTMESQLLRCKLLDLLFQHSCDVPTTLPLSLAKILYFLSHSSVLLQNQDETATWQRWDEMLQYLNLLLMNVGQPTAYCLSSPAFPLAEHLRSSLNDRMDLIIQKAKPKLQDSDDISHLDIQLKIEDFISRMQQVLGQPFPLQIMEKLCMFR</sequence>
<dbReference type="GO" id="GO:0032184">
    <property type="term" value="F:SUMO polymer binding"/>
    <property type="evidence" value="ECO:0007669"/>
    <property type="project" value="TreeGrafter"/>
</dbReference>
<organism evidence="1 2">
    <name type="scientific">Cochlearius cochlearius</name>
    <name type="common">Boat-billed heron</name>
    <dbReference type="NCBI Taxonomy" id="110676"/>
    <lineage>
        <taxon>Eukaryota</taxon>
        <taxon>Metazoa</taxon>
        <taxon>Chordata</taxon>
        <taxon>Craniata</taxon>
        <taxon>Vertebrata</taxon>
        <taxon>Euteleostomi</taxon>
        <taxon>Archelosauria</taxon>
        <taxon>Archosauria</taxon>
        <taxon>Dinosauria</taxon>
        <taxon>Saurischia</taxon>
        <taxon>Theropoda</taxon>
        <taxon>Coelurosauria</taxon>
        <taxon>Aves</taxon>
        <taxon>Neognathae</taxon>
        <taxon>Neoaves</taxon>
        <taxon>Aequornithes</taxon>
        <taxon>Pelecaniformes</taxon>
        <taxon>Ardeidae</taxon>
        <taxon>Cochlearius</taxon>
    </lineage>
</organism>
<proteinExistence type="predicted"/>
<protein>
    <submittedName>
        <fullName evidence="1">SIMC1 protein</fullName>
    </submittedName>
</protein>
<evidence type="ECO:0000313" key="2">
    <source>
        <dbReference type="Proteomes" id="UP000525205"/>
    </source>
</evidence>
<evidence type="ECO:0000313" key="1">
    <source>
        <dbReference type="EMBL" id="NXE74803.1"/>
    </source>
</evidence>
<feature type="non-terminal residue" evidence="1">
    <location>
        <position position="194"/>
    </location>
</feature>
<accession>A0A7K8P669</accession>
<gene>
    <name evidence="1" type="primary">Simc1</name>
    <name evidence="1" type="ORF">COCCOC_R00046</name>
</gene>
<keyword evidence="2" id="KW-1185">Reference proteome</keyword>
<dbReference type="PANTHER" id="PTHR23187:SF3">
    <property type="entry name" value="SUMO-INTERACTING MOTIF-CONTAINING PROTEIN 1"/>
    <property type="match status" value="1"/>
</dbReference>
<dbReference type="Proteomes" id="UP000525205">
    <property type="component" value="Unassembled WGS sequence"/>
</dbReference>
<comment type="caution">
    <text evidence="1">The sequence shown here is derived from an EMBL/GenBank/DDBJ whole genome shotgun (WGS) entry which is preliminary data.</text>
</comment>
<dbReference type="InterPro" id="IPR052119">
    <property type="entry name" value="ElonginBC-PRC2_ViralRestrict"/>
</dbReference>
<reference evidence="1 2" key="1">
    <citation type="submission" date="2019-09" db="EMBL/GenBank/DDBJ databases">
        <title>Bird 10,000 Genomes (B10K) Project - Family phase.</title>
        <authorList>
            <person name="Zhang G."/>
        </authorList>
    </citation>
    <scope>NUCLEOTIDE SEQUENCE [LARGE SCALE GENOMIC DNA]</scope>
    <source>
        <strain evidence="1">B10K-CU-031-03</strain>
        <tissue evidence="1">Muscle</tissue>
    </source>
</reference>
<feature type="non-terminal residue" evidence="1">
    <location>
        <position position="1"/>
    </location>
</feature>